<name>A0A9E9A8J5_9CAUD</name>
<reference evidence="1 2" key="1">
    <citation type="submission" date="2022-10" db="EMBL/GenBank/DDBJ databases">
        <title>Evolutionary Diversification of Methanotrophic Ca. Methanophagales (ANME-1) and Their Expansive Virome.</title>
        <authorList>
            <person name="Laso-Perez R."/>
            <person name="Wu F."/>
            <person name="Cremiere A."/>
            <person name="Speth D.R."/>
            <person name="Magyar J.S."/>
            <person name="Krupovic M."/>
            <person name="Orphan V.J."/>
        </authorList>
    </citation>
    <scope>NUCLEOTIDE SEQUENCE [LARGE SCALE GENOMIC DNA]</scope>
</reference>
<gene>
    <name evidence="1" type="ORF">FHOMOCKG_00082</name>
</gene>
<organism evidence="1 2">
    <name type="scientific">Methanophagales virus GBV302</name>
    <dbReference type="NCBI Taxonomy" id="2999281"/>
    <lineage>
        <taxon>Viruses</taxon>
        <taxon>Duplodnaviria</taxon>
        <taxon>Heunggongvirae</taxon>
        <taxon>Uroviricota</taxon>
        <taxon>Caudoviricetes</taxon>
        <taxon>Nakonvirales</taxon>
        <taxon>Ekchuahviridae</taxon>
        <taxon>Kukulkanvirus</taxon>
        <taxon>Kukulkanvirus mexicoense</taxon>
    </lineage>
</organism>
<sequence length="110" mass="12797">MKEIAEQIVNVFESAIEAEREKLKRCSSSDITQEDARKHYLGEVLESLEKNGFNKNQIIKIFRWAVYLEAAQRVGFSEKRSRYGRIHECRDALISSYSEALDSLLDNIRN</sequence>
<evidence type="ECO:0000313" key="1">
    <source>
        <dbReference type="EMBL" id="WAE39610.1"/>
    </source>
</evidence>
<evidence type="ECO:0000313" key="2">
    <source>
        <dbReference type="Proteomes" id="UP001156237"/>
    </source>
</evidence>
<protein>
    <submittedName>
        <fullName evidence="1">Uncharacterized protein</fullName>
    </submittedName>
</protein>
<proteinExistence type="predicted"/>
<dbReference type="Proteomes" id="UP001156237">
    <property type="component" value="Segment"/>
</dbReference>
<keyword evidence="2" id="KW-1185">Reference proteome</keyword>
<accession>A0A9E9A8J5</accession>
<dbReference type="EMBL" id="OP880253">
    <property type="protein sequence ID" value="WAE39610.1"/>
    <property type="molecule type" value="Genomic_DNA"/>
</dbReference>